<gene>
    <name evidence="8" type="ORF">DTK66_03710</name>
</gene>
<dbReference type="PANTHER" id="PTHR30349">
    <property type="entry name" value="PHAGE INTEGRASE-RELATED"/>
    <property type="match status" value="1"/>
</dbReference>
<dbReference type="Gene3D" id="1.10.443.10">
    <property type="entry name" value="Intergrase catalytic core"/>
    <property type="match status" value="1"/>
</dbReference>
<keyword evidence="3 5" id="KW-0238">DNA-binding</keyword>
<reference evidence="8 9" key="1">
    <citation type="submission" date="2018-07" db="EMBL/GenBank/DDBJ databases">
        <title>Phylogenomic Insights into understanding Host Adaptation of Lactobacillus reuteri by a novel species, Lactobacillus spp. M31.</title>
        <authorList>
            <person name="Sharma S."/>
            <person name="Patil P."/>
            <person name="Korpole S."/>
            <person name="Patil P.B."/>
        </authorList>
    </citation>
    <scope>NUCLEOTIDE SEQUENCE [LARGE SCALE GENOMIC DNA]</scope>
    <source>
        <strain evidence="8 9">M31</strain>
    </source>
</reference>
<organism evidence="8 9">
    <name type="scientific">Limosilactobacillus walteri</name>
    <dbReference type="NCBI Taxonomy" id="2268022"/>
    <lineage>
        <taxon>Bacteria</taxon>
        <taxon>Bacillati</taxon>
        <taxon>Bacillota</taxon>
        <taxon>Bacilli</taxon>
        <taxon>Lactobacillales</taxon>
        <taxon>Lactobacillaceae</taxon>
        <taxon>Limosilactobacillus</taxon>
    </lineage>
</organism>
<accession>A0ABR8P699</accession>
<dbReference type="PROSITE" id="PS51900">
    <property type="entry name" value="CB"/>
    <property type="match status" value="1"/>
</dbReference>
<dbReference type="Pfam" id="PF02899">
    <property type="entry name" value="Phage_int_SAM_1"/>
    <property type="match status" value="1"/>
</dbReference>
<protein>
    <submittedName>
        <fullName evidence="8">Integrase</fullName>
    </submittedName>
</protein>
<evidence type="ECO:0000313" key="9">
    <source>
        <dbReference type="Proteomes" id="UP000704341"/>
    </source>
</evidence>
<dbReference type="InterPro" id="IPR050090">
    <property type="entry name" value="Tyrosine_recombinase_XerCD"/>
</dbReference>
<sequence>MKLEGKADMTLVEYANRLSRFKKYLIRHKKALNEIKHDDIIEFTREMFKNNLSSTTIKCELSTLYVYSLWGVKNGILNQAPLSPADYPKTNTAKKRIRRLSDENIRAFIAYINSLQENIRAAFWLMYGTGARVGEVAHLTVTDVQLKEGAVYVNITDAKWGSDRCIPILNQQAARIVWQYRQSVGLTKQPLFRLSRRTLQWYATKFAQETGIDFHCHLLRHTFAAKLTEKGVPITTIQYLLGHRTVAMTAYYAQSALVDVTSITPTI</sequence>
<dbReference type="EMBL" id="QORN01000012">
    <property type="protein sequence ID" value="MBD5806227.1"/>
    <property type="molecule type" value="Genomic_DNA"/>
</dbReference>
<proteinExistence type="inferred from homology"/>
<keyword evidence="9" id="KW-1185">Reference proteome</keyword>
<comment type="similarity">
    <text evidence="1">Belongs to the 'phage' integrase family.</text>
</comment>
<dbReference type="InterPro" id="IPR002104">
    <property type="entry name" value="Integrase_catalytic"/>
</dbReference>
<dbReference type="InterPro" id="IPR011010">
    <property type="entry name" value="DNA_brk_join_enz"/>
</dbReference>
<evidence type="ECO:0000259" key="6">
    <source>
        <dbReference type="PROSITE" id="PS51898"/>
    </source>
</evidence>
<keyword evidence="4" id="KW-0233">DNA recombination</keyword>
<dbReference type="Gene3D" id="1.10.150.130">
    <property type="match status" value="1"/>
</dbReference>
<evidence type="ECO:0000256" key="2">
    <source>
        <dbReference type="ARBA" id="ARBA00022908"/>
    </source>
</evidence>
<feature type="domain" description="Core-binding (CB)" evidence="7">
    <location>
        <begin position="1"/>
        <end position="72"/>
    </location>
</feature>
<feature type="domain" description="Tyr recombinase" evidence="6">
    <location>
        <begin position="95"/>
        <end position="265"/>
    </location>
</feature>
<dbReference type="SUPFAM" id="SSF56349">
    <property type="entry name" value="DNA breaking-rejoining enzymes"/>
    <property type="match status" value="1"/>
</dbReference>
<dbReference type="CDD" id="cd00397">
    <property type="entry name" value="DNA_BRE_C"/>
    <property type="match status" value="1"/>
</dbReference>
<evidence type="ECO:0000256" key="3">
    <source>
        <dbReference type="ARBA" id="ARBA00023125"/>
    </source>
</evidence>
<dbReference type="InterPro" id="IPR010998">
    <property type="entry name" value="Integrase_recombinase_N"/>
</dbReference>
<dbReference type="Proteomes" id="UP000704341">
    <property type="component" value="Unassembled WGS sequence"/>
</dbReference>
<evidence type="ECO:0000256" key="1">
    <source>
        <dbReference type="ARBA" id="ARBA00008857"/>
    </source>
</evidence>
<evidence type="ECO:0000256" key="5">
    <source>
        <dbReference type="PROSITE-ProRule" id="PRU01248"/>
    </source>
</evidence>
<dbReference type="InterPro" id="IPR004107">
    <property type="entry name" value="Integrase_SAM-like_N"/>
</dbReference>
<dbReference type="PANTHER" id="PTHR30349:SF64">
    <property type="entry name" value="PROPHAGE INTEGRASE INTD-RELATED"/>
    <property type="match status" value="1"/>
</dbReference>
<name>A0ABR8P699_9LACO</name>
<dbReference type="InterPro" id="IPR044068">
    <property type="entry name" value="CB"/>
</dbReference>
<dbReference type="Pfam" id="PF00589">
    <property type="entry name" value="Phage_integrase"/>
    <property type="match status" value="1"/>
</dbReference>
<evidence type="ECO:0000259" key="7">
    <source>
        <dbReference type="PROSITE" id="PS51900"/>
    </source>
</evidence>
<keyword evidence="2" id="KW-0229">DNA integration</keyword>
<comment type="caution">
    <text evidence="8">The sequence shown here is derived from an EMBL/GenBank/DDBJ whole genome shotgun (WGS) entry which is preliminary data.</text>
</comment>
<evidence type="ECO:0000313" key="8">
    <source>
        <dbReference type="EMBL" id="MBD5806227.1"/>
    </source>
</evidence>
<dbReference type="PROSITE" id="PS51898">
    <property type="entry name" value="TYR_RECOMBINASE"/>
    <property type="match status" value="1"/>
</dbReference>
<dbReference type="InterPro" id="IPR013762">
    <property type="entry name" value="Integrase-like_cat_sf"/>
</dbReference>
<evidence type="ECO:0000256" key="4">
    <source>
        <dbReference type="ARBA" id="ARBA00023172"/>
    </source>
</evidence>